<gene>
    <name evidence="1" type="ORF">GCM10023198_60010</name>
</gene>
<name>A0ABP8YEJ0_9MICO</name>
<proteinExistence type="predicted"/>
<dbReference type="Pfam" id="PF19614">
    <property type="entry name" value="DUF6119"/>
    <property type="match status" value="1"/>
</dbReference>
<dbReference type="EMBL" id="BAABHM010000046">
    <property type="protein sequence ID" value="GAA4726937.1"/>
    <property type="molecule type" value="Genomic_DNA"/>
</dbReference>
<evidence type="ECO:0000313" key="1">
    <source>
        <dbReference type="EMBL" id="GAA4726937.1"/>
    </source>
</evidence>
<sequence length="539" mass="58719">MPRNESNATARTLYRLVDVHDLRAAVRERYVDDLDFDLHDVVVGGREALLVLGVMATEHAKWAQDVESLTGFPATIGNVTAAGALIIRRAEDGAWAVTFGMGFQLIDQSFVDSSFGQRVAIRLADPTQISSVTRSAIDSRAQVARVTVPSGDGLNGFGFEAFGEMATRIVVRGMAPGLTHDGKVTVRGADALNIPLGRIANDLIADLDYIETLLATDPPPGMSVLEQLVPIRKPASLVSALDQQLADALTADEERQLGLSWPFEHIGDNAPPTHFKLMGSGAGRGSSALQDGLPVLEDLVAPLAGSTAPLQRLKQMKVQLFSSADEDDPISGAISARKWLAFETSHNGKKYCLFDGQWFQMDEQYAERLLRLTEQIFHKRLKPPLPGWPATTKNEAQYNQALAAQLGGICLDQKLIRTDAHPRGFEACDVLLSDGSLIHVKKFDSSAPASHLFAQAYVSTHALAWDQQAVQRLRERVEAEGGDPSWVKDRPERVVLAMARKTEVSAESLFTFSRVNLVRAAQDIQGRGIDVYVAPIIVE</sequence>
<protein>
    <submittedName>
        <fullName evidence="1">Uncharacterized protein</fullName>
    </submittedName>
</protein>
<organism evidence="1 2">
    <name type="scientific">Promicromonospora umidemergens</name>
    <dbReference type="NCBI Taxonomy" id="629679"/>
    <lineage>
        <taxon>Bacteria</taxon>
        <taxon>Bacillati</taxon>
        <taxon>Actinomycetota</taxon>
        <taxon>Actinomycetes</taxon>
        <taxon>Micrococcales</taxon>
        <taxon>Promicromonosporaceae</taxon>
        <taxon>Promicromonospora</taxon>
    </lineage>
</organism>
<comment type="caution">
    <text evidence="1">The sequence shown here is derived from an EMBL/GenBank/DDBJ whole genome shotgun (WGS) entry which is preliminary data.</text>
</comment>
<dbReference type="RefSeq" id="WP_253877975.1">
    <property type="nucleotide sequence ID" value="NZ_BAABHM010000046.1"/>
</dbReference>
<dbReference type="Proteomes" id="UP001500843">
    <property type="component" value="Unassembled WGS sequence"/>
</dbReference>
<dbReference type="InterPro" id="IPR026487">
    <property type="entry name" value="CHP04141"/>
</dbReference>
<dbReference type="NCBIfam" id="TIGR04141">
    <property type="entry name" value="TIGR04141 family sporadically distributed protein"/>
    <property type="match status" value="1"/>
</dbReference>
<keyword evidence="2" id="KW-1185">Reference proteome</keyword>
<evidence type="ECO:0000313" key="2">
    <source>
        <dbReference type="Proteomes" id="UP001500843"/>
    </source>
</evidence>
<accession>A0ABP8YEJ0</accession>
<reference evidence="2" key="1">
    <citation type="journal article" date="2019" name="Int. J. Syst. Evol. Microbiol.">
        <title>The Global Catalogue of Microorganisms (GCM) 10K type strain sequencing project: providing services to taxonomists for standard genome sequencing and annotation.</title>
        <authorList>
            <consortium name="The Broad Institute Genomics Platform"/>
            <consortium name="The Broad Institute Genome Sequencing Center for Infectious Disease"/>
            <person name="Wu L."/>
            <person name="Ma J."/>
        </authorList>
    </citation>
    <scope>NUCLEOTIDE SEQUENCE [LARGE SCALE GENOMIC DNA]</scope>
    <source>
        <strain evidence="2">JCM 17975</strain>
    </source>
</reference>